<keyword evidence="4 8" id="KW-0812">Transmembrane</keyword>
<keyword evidence="6 8" id="KW-1133">Transmembrane helix</keyword>
<dbReference type="EMBL" id="CP002042">
    <property type="protein sequence ID" value="ADH64453.1"/>
    <property type="molecule type" value="Genomic_DNA"/>
</dbReference>
<evidence type="ECO:0000256" key="8">
    <source>
        <dbReference type="SAM" id="Phobius"/>
    </source>
</evidence>
<dbReference type="NCBIfam" id="TIGR03426">
    <property type="entry name" value="shape_MreD"/>
    <property type="match status" value="1"/>
</dbReference>
<comment type="subcellular location">
    <subcellularLocation>
        <location evidence="1">Cell membrane</location>
        <topology evidence="1">Multi-pass membrane protein</topology>
    </subcellularLocation>
</comment>
<evidence type="ECO:0000256" key="4">
    <source>
        <dbReference type="ARBA" id="ARBA00022692"/>
    </source>
</evidence>
<dbReference type="GO" id="GO:0008360">
    <property type="term" value="P:regulation of cell shape"/>
    <property type="evidence" value="ECO:0007669"/>
    <property type="project" value="UniProtKB-KW"/>
</dbReference>
<evidence type="ECO:0000256" key="7">
    <source>
        <dbReference type="ARBA" id="ARBA00023136"/>
    </source>
</evidence>
<evidence type="ECO:0000256" key="3">
    <source>
        <dbReference type="ARBA" id="ARBA00022475"/>
    </source>
</evidence>
<dbReference type="InterPro" id="IPR007227">
    <property type="entry name" value="Cell_shape_determining_MreD"/>
</dbReference>
<dbReference type="KEGG" id="msv:Mesil_2604"/>
<evidence type="ECO:0000313" key="10">
    <source>
        <dbReference type="Proteomes" id="UP000001916"/>
    </source>
</evidence>
<dbReference type="GO" id="GO:0005886">
    <property type="term" value="C:plasma membrane"/>
    <property type="evidence" value="ECO:0007669"/>
    <property type="project" value="UniProtKB-SubCell"/>
</dbReference>
<comment type="similarity">
    <text evidence="2">Belongs to the MreD family.</text>
</comment>
<gene>
    <name evidence="9" type="ordered locus">Mesil_2604</name>
</gene>
<feature type="transmembrane region" description="Helical" evidence="8">
    <location>
        <begin position="124"/>
        <end position="146"/>
    </location>
</feature>
<dbReference type="eggNOG" id="ENOG5032WIM">
    <property type="taxonomic scope" value="Bacteria"/>
</dbReference>
<dbReference type="AlphaFoldDB" id="D7BBJ1"/>
<protein>
    <submittedName>
        <fullName evidence="9">Rod shape-determining protein MreD</fullName>
    </submittedName>
</protein>
<feature type="transmembrane region" description="Helical" evidence="8">
    <location>
        <begin position="32"/>
        <end position="56"/>
    </location>
</feature>
<sequence length="159" mass="17457">MRPILLLAFTFLLQSLISGLLPGWVSPPDLPFLATLAIAARVSPYAGLVIAFAVGLLMDLSAAGYPGLNVVGYLLGTYVFYRLSRAFHWDEPLGQFAVLAGSLLTKWLGYLLMVYWLRGEPFGFLSITPVFVSEGILTLLVAPFFLRLARSSLGNPRYE</sequence>
<name>D7BBJ1_ALLS1</name>
<dbReference type="Pfam" id="PF04093">
    <property type="entry name" value="MreD"/>
    <property type="match status" value="1"/>
</dbReference>
<accession>D7BBJ1</accession>
<dbReference type="OrthoDB" id="33110at2"/>
<dbReference type="RefSeq" id="WP_013158993.1">
    <property type="nucleotide sequence ID" value="NC_014212.1"/>
</dbReference>
<keyword evidence="3" id="KW-1003">Cell membrane</keyword>
<reference evidence="9 10" key="1">
    <citation type="journal article" date="2010" name="Stand. Genomic Sci.">
        <title>Complete genome sequence of Meiothermus silvanus type strain (VI-R2).</title>
        <authorList>
            <person name="Sikorski J."/>
            <person name="Tindall B.J."/>
            <person name="Lowry S."/>
            <person name="Lucas S."/>
            <person name="Nolan M."/>
            <person name="Copeland A."/>
            <person name="Glavina Del Rio T."/>
            <person name="Tice H."/>
            <person name="Cheng J.F."/>
            <person name="Han C."/>
            <person name="Pitluck S."/>
            <person name="Liolios K."/>
            <person name="Ivanova N."/>
            <person name="Mavromatis K."/>
            <person name="Mikhailova N."/>
            <person name="Pati A."/>
            <person name="Goodwin L."/>
            <person name="Chen A."/>
            <person name="Palaniappan K."/>
            <person name="Land M."/>
            <person name="Hauser L."/>
            <person name="Chang Y.J."/>
            <person name="Jeffries C.D."/>
            <person name="Rohde M."/>
            <person name="Goker M."/>
            <person name="Woyke T."/>
            <person name="Bristow J."/>
            <person name="Eisen J.A."/>
            <person name="Markowitz V."/>
            <person name="Hugenholtz P."/>
            <person name="Kyrpides N.C."/>
            <person name="Klenk H.P."/>
            <person name="Lapidus A."/>
        </authorList>
    </citation>
    <scope>NUCLEOTIDE SEQUENCE [LARGE SCALE GENOMIC DNA]</scope>
    <source>
        <strain evidence="10">ATCC 700542 / DSM 9946 / VI-R2</strain>
    </source>
</reference>
<dbReference type="Proteomes" id="UP000001916">
    <property type="component" value="Chromosome"/>
</dbReference>
<evidence type="ECO:0000256" key="2">
    <source>
        <dbReference type="ARBA" id="ARBA00007776"/>
    </source>
</evidence>
<evidence type="ECO:0000256" key="6">
    <source>
        <dbReference type="ARBA" id="ARBA00022989"/>
    </source>
</evidence>
<proteinExistence type="inferred from homology"/>
<keyword evidence="7 8" id="KW-0472">Membrane</keyword>
<feature type="transmembrane region" description="Helical" evidence="8">
    <location>
        <begin position="63"/>
        <end position="81"/>
    </location>
</feature>
<evidence type="ECO:0000313" key="9">
    <source>
        <dbReference type="EMBL" id="ADH64453.1"/>
    </source>
</evidence>
<dbReference type="HOGENOM" id="CLU_1658730_0_0_0"/>
<keyword evidence="5" id="KW-0133">Cell shape</keyword>
<feature type="transmembrane region" description="Helical" evidence="8">
    <location>
        <begin position="93"/>
        <end position="117"/>
    </location>
</feature>
<keyword evidence="10" id="KW-1185">Reference proteome</keyword>
<organism evidence="9 10">
    <name type="scientific">Allomeiothermus silvanus (strain ATCC 700542 / DSM 9946 / NBRC 106475 / NCIMB 13440 / VI-R2)</name>
    <name type="common">Thermus silvanus</name>
    <dbReference type="NCBI Taxonomy" id="526227"/>
    <lineage>
        <taxon>Bacteria</taxon>
        <taxon>Thermotogati</taxon>
        <taxon>Deinococcota</taxon>
        <taxon>Deinococci</taxon>
        <taxon>Thermales</taxon>
        <taxon>Thermaceae</taxon>
        <taxon>Allomeiothermus</taxon>
    </lineage>
</organism>
<evidence type="ECO:0000256" key="5">
    <source>
        <dbReference type="ARBA" id="ARBA00022960"/>
    </source>
</evidence>
<dbReference type="STRING" id="526227.Mesil_2604"/>
<evidence type="ECO:0000256" key="1">
    <source>
        <dbReference type="ARBA" id="ARBA00004651"/>
    </source>
</evidence>